<reference evidence="1" key="1">
    <citation type="submission" date="2021-02" db="EMBL/GenBank/DDBJ databases">
        <authorList>
            <person name="Nowell W R."/>
        </authorList>
    </citation>
    <scope>NUCLEOTIDE SEQUENCE</scope>
</reference>
<evidence type="ECO:0000313" key="2">
    <source>
        <dbReference type="EMBL" id="CAF4361246.1"/>
    </source>
</evidence>
<evidence type="ECO:0000313" key="3">
    <source>
        <dbReference type="Proteomes" id="UP000663825"/>
    </source>
</evidence>
<protein>
    <recommendedName>
        <fullName evidence="5">C3H1-type domain-containing protein</fullName>
    </recommendedName>
</protein>
<evidence type="ECO:0000313" key="4">
    <source>
        <dbReference type="Proteomes" id="UP000663873"/>
    </source>
</evidence>
<name>A0A817RDG6_9BILA</name>
<organism evidence="1 3">
    <name type="scientific">Rotaria socialis</name>
    <dbReference type="NCBI Taxonomy" id="392032"/>
    <lineage>
        <taxon>Eukaryota</taxon>
        <taxon>Metazoa</taxon>
        <taxon>Spiralia</taxon>
        <taxon>Gnathifera</taxon>
        <taxon>Rotifera</taxon>
        <taxon>Eurotatoria</taxon>
        <taxon>Bdelloidea</taxon>
        <taxon>Philodinida</taxon>
        <taxon>Philodinidae</taxon>
        <taxon>Rotaria</taxon>
    </lineage>
</organism>
<dbReference type="Proteomes" id="UP000663825">
    <property type="component" value="Unassembled WGS sequence"/>
</dbReference>
<gene>
    <name evidence="1" type="ORF">TIS948_LOCUS14488</name>
    <name evidence="2" type="ORF">UJA718_LOCUS16454</name>
</gene>
<dbReference type="OrthoDB" id="10408692at2759"/>
<evidence type="ECO:0008006" key="5">
    <source>
        <dbReference type="Google" id="ProtNLM"/>
    </source>
</evidence>
<accession>A0A817RDG6</accession>
<dbReference type="Proteomes" id="UP000663873">
    <property type="component" value="Unassembled WGS sequence"/>
</dbReference>
<sequence length="102" mass="11647">MASKEPKTKSIVEKIANLSFNENIGTSTQTSNFYATRNQTDKISFARLGKGLLLFIYIYETAKDKLAIEMALWHRRLCFDMIKTGTCSKPSGKCHHEHQSIY</sequence>
<comment type="caution">
    <text evidence="1">The sequence shown here is derived from an EMBL/GenBank/DDBJ whole genome shotgun (WGS) entry which is preliminary data.</text>
</comment>
<dbReference type="AlphaFoldDB" id="A0A817RDG6"/>
<evidence type="ECO:0000313" key="1">
    <source>
        <dbReference type="EMBL" id="CAF3238289.1"/>
    </source>
</evidence>
<proteinExistence type="predicted"/>
<keyword evidence="4" id="KW-1185">Reference proteome</keyword>
<dbReference type="EMBL" id="CAJNXB010002370">
    <property type="protein sequence ID" value="CAF3238289.1"/>
    <property type="molecule type" value="Genomic_DNA"/>
</dbReference>
<dbReference type="EMBL" id="CAJOBP010002554">
    <property type="protein sequence ID" value="CAF4361246.1"/>
    <property type="molecule type" value="Genomic_DNA"/>
</dbReference>